<feature type="region of interest" description="Disordered" evidence="4">
    <location>
        <begin position="1"/>
        <end position="23"/>
    </location>
</feature>
<name>A0ABQ4QIW9_9HYPH</name>
<dbReference type="PANTHER" id="PTHR33643:SF1">
    <property type="entry name" value="UREASE ACCESSORY PROTEIN D"/>
    <property type="match status" value="1"/>
</dbReference>
<comment type="subunit">
    <text evidence="3">UreD, UreF and UreG form a complex that acts as a GTP-hydrolysis-dependent molecular chaperone, activating the urease apoprotein by helping to assemble the nickel containing metallocenter of UreC. The UreE protein probably delivers the nickel.</text>
</comment>
<keyword evidence="6" id="KW-1185">Reference proteome</keyword>
<reference evidence="5 6" key="1">
    <citation type="journal article" date="2021" name="Front. Microbiol.">
        <title>Comprehensive Comparative Genomics and Phenotyping of Methylobacterium Species.</title>
        <authorList>
            <person name="Alessa O."/>
            <person name="Ogura Y."/>
            <person name="Fujitani Y."/>
            <person name="Takami H."/>
            <person name="Hayashi T."/>
            <person name="Sahin N."/>
            <person name="Tani A."/>
        </authorList>
    </citation>
    <scope>NUCLEOTIDE SEQUENCE [LARGE SCALE GENOMIC DNA]</scope>
    <source>
        <strain evidence="5 6">DSM 23679</strain>
    </source>
</reference>
<evidence type="ECO:0000313" key="5">
    <source>
        <dbReference type="EMBL" id="GJD44825.1"/>
    </source>
</evidence>
<accession>A0ABQ4QIW9</accession>
<dbReference type="RefSeq" id="WP_147831355.1">
    <property type="nucleotide sequence ID" value="NZ_BPQG01000038.1"/>
</dbReference>
<keyword evidence="3" id="KW-0963">Cytoplasm</keyword>
<evidence type="ECO:0000256" key="2">
    <source>
        <dbReference type="ARBA" id="ARBA00023186"/>
    </source>
</evidence>
<dbReference type="Pfam" id="PF01774">
    <property type="entry name" value="UreD"/>
    <property type="match status" value="1"/>
</dbReference>
<dbReference type="Proteomes" id="UP001055117">
    <property type="component" value="Unassembled WGS sequence"/>
</dbReference>
<comment type="subcellular location">
    <subcellularLocation>
        <location evidence="3">Cytoplasm</location>
    </subcellularLocation>
</comment>
<evidence type="ECO:0000256" key="1">
    <source>
        <dbReference type="ARBA" id="ARBA00007177"/>
    </source>
</evidence>
<evidence type="ECO:0000256" key="4">
    <source>
        <dbReference type="SAM" id="MobiDB-lite"/>
    </source>
</evidence>
<evidence type="ECO:0000256" key="3">
    <source>
        <dbReference type="HAMAP-Rule" id="MF_01384"/>
    </source>
</evidence>
<comment type="similarity">
    <text evidence="1 3">Belongs to the UreD family.</text>
</comment>
<dbReference type="HAMAP" id="MF_01384">
    <property type="entry name" value="UreD"/>
    <property type="match status" value="1"/>
</dbReference>
<gene>
    <name evidence="3 5" type="primary">ureD</name>
    <name evidence="5" type="ORF">AFCDBAGC_2692</name>
</gene>
<keyword evidence="3" id="KW-0996">Nickel insertion</keyword>
<dbReference type="PANTHER" id="PTHR33643">
    <property type="entry name" value="UREASE ACCESSORY PROTEIN D"/>
    <property type="match status" value="1"/>
</dbReference>
<protein>
    <recommendedName>
        <fullName evidence="3">Urease accessory protein UreD</fullName>
    </recommendedName>
</protein>
<feature type="compositionally biased region" description="Low complexity" evidence="4">
    <location>
        <begin position="1"/>
        <end position="22"/>
    </location>
</feature>
<sequence length="296" mass="30609">MSEGQARPDPAGAAAPGAASPPLRQRSVGRVMLRVAADGVGTATRVADLAESGPSRLRFPRAHGGTPEAILVNTAGGIACGDDFAVAVALEAGADLVMTTTAAEKVYRSDGPVSGIANRVDLGPGARLAWLPQETILFDRARLRRRFEADLAPDAGLLVFEAVAFGRAARGERVEAGLFEDVWRIRRAGRLVYADSLRLDGPIAARLARPAIGGGAGACATLLDLSPGAEARLDEVRGLLAEGGANDGAGVEAGASAWNGHLAIRLLAADLGPLRALAARLLVRYRGVPLPRVWQA</sequence>
<dbReference type="InterPro" id="IPR002669">
    <property type="entry name" value="UreD"/>
</dbReference>
<comment type="caution">
    <text evidence="5">The sequence shown here is derived from an EMBL/GenBank/DDBJ whole genome shotgun (WGS) entry which is preliminary data.</text>
</comment>
<dbReference type="EMBL" id="BPQG01000038">
    <property type="protein sequence ID" value="GJD44825.1"/>
    <property type="molecule type" value="Genomic_DNA"/>
</dbReference>
<organism evidence="5 6">
    <name type="scientific">Methylobacterium cerastii</name>
    <dbReference type="NCBI Taxonomy" id="932741"/>
    <lineage>
        <taxon>Bacteria</taxon>
        <taxon>Pseudomonadati</taxon>
        <taxon>Pseudomonadota</taxon>
        <taxon>Alphaproteobacteria</taxon>
        <taxon>Hyphomicrobiales</taxon>
        <taxon>Methylobacteriaceae</taxon>
        <taxon>Methylobacterium</taxon>
    </lineage>
</organism>
<comment type="function">
    <text evidence="3">Required for maturation of urease via the functional incorporation of the urease nickel metallocenter.</text>
</comment>
<evidence type="ECO:0000313" key="6">
    <source>
        <dbReference type="Proteomes" id="UP001055117"/>
    </source>
</evidence>
<keyword evidence="2 3" id="KW-0143">Chaperone</keyword>
<proteinExistence type="inferred from homology"/>